<sequence length="282" mass="32959">MEVLKSKKILQDFIERQREMGKKIGFAPTMGALHDGHLSLYKTAREENDLVISSIFVNPTQFNNPEDLEKYPRDINRDILILKKSGLVDAVYIPEISDIYPEKTESKHYDFDGLEDEMEGKSRPGHFDGVGTVVEELFRQVKPNNAYFGEKDFQQLAIIKKMVEKNKIPVVIKGVPIYRAENGLALSSRNQRLHEDRREASKIIYKTLNKVNEWFRVLTVSEIKQRVQDIFDHQRGMQLEYFLIADEETLKETDFFYKDRKFRAFIVVVVDGIRLIDNMHLD</sequence>
<feature type="binding site" evidence="8">
    <location>
        <position position="61"/>
    </location>
    <ligand>
        <name>beta-alanine</name>
        <dbReference type="ChEBI" id="CHEBI:57966"/>
    </ligand>
</feature>
<dbReference type="EC" id="6.3.2.1" evidence="8"/>
<comment type="similarity">
    <text evidence="2 8">Belongs to the pantothenate synthetase family.</text>
</comment>
<dbReference type="NCBIfam" id="TIGR00018">
    <property type="entry name" value="panC"/>
    <property type="match status" value="1"/>
</dbReference>
<dbReference type="Gene3D" id="3.30.1300.10">
    <property type="entry name" value="Pantoate-beta-alanine ligase, C-terminal domain"/>
    <property type="match status" value="1"/>
</dbReference>
<feature type="active site" description="Proton donor" evidence="8">
    <location>
        <position position="37"/>
    </location>
</feature>
<evidence type="ECO:0000256" key="7">
    <source>
        <dbReference type="ARBA" id="ARBA00048258"/>
    </source>
</evidence>
<evidence type="ECO:0000256" key="4">
    <source>
        <dbReference type="ARBA" id="ARBA00022655"/>
    </source>
</evidence>
<comment type="pathway">
    <text evidence="1 8">Cofactor biosynthesis; (R)-pantothenate biosynthesis; (R)-pantothenate from (R)-pantoate and beta-alanine: step 1/1.</text>
</comment>
<reference evidence="10" key="1">
    <citation type="submission" date="2016-10" db="EMBL/GenBank/DDBJ databases">
        <authorList>
            <person name="Varghese N."/>
            <person name="Submissions S."/>
        </authorList>
    </citation>
    <scope>NUCLEOTIDE SEQUENCE [LARGE SCALE GENOMIC DNA]</scope>
    <source>
        <strain evidence="10">DSM 17071</strain>
    </source>
</reference>
<dbReference type="InterPro" id="IPR042176">
    <property type="entry name" value="Pantoate_ligase_C"/>
</dbReference>
<keyword evidence="3 8" id="KW-0436">Ligase</keyword>
<dbReference type="EMBL" id="FNDW01000004">
    <property type="protein sequence ID" value="SDI13859.1"/>
    <property type="molecule type" value="Genomic_DNA"/>
</dbReference>
<feature type="binding site" evidence="8">
    <location>
        <position position="155"/>
    </location>
    <ligand>
        <name>(R)-pantoate</name>
        <dbReference type="ChEBI" id="CHEBI:15980"/>
    </ligand>
</feature>
<proteinExistence type="inferred from homology"/>
<evidence type="ECO:0000256" key="5">
    <source>
        <dbReference type="ARBA" id="ARBA00022741"/>
    </source>
</evidence>
<dbReference type="PANTHER" id="PTHR21299">
    <property type="entry name" value="CYTIDYLATE KINASE/PANTOATE-BETA-ALANINE LIGASE"/>
    <property type="match status" value="1"/>
</dbReference>
<dbReference type="GO" id="GO:0005829">
    <property type="term" value="C:cytosol"/>
    <property type="evidence" value="ECO:0007669"/>
    <property type="project" value="TreeGrafter"/>
</dbReference>
<feature type="binding site" evidence="8">
    <location>
        <begin position="30"/>
        <end position="37"/>
    </location>
    <ligand>
        <name>ATP</name>
        <dbReference type="ChEBI" id="CHEBI:30616"/>
    </ligand>
</feature>
<dbReference type="GO" id="GO:0005524">
    <property type="term" value="F:ATP binding"/>
    <property type="evidence" value="ECO:0007669"/>
    <property type="project" value="UniProtKB-KW"/>
</dbReference>
<evidence type="ECO:0000256" key="2">
    <source>
        <dbReference type="ARBA" id="ARBA00009256"/>
    </source>
</evidence>
<keyword evidence="5 8" id="KW-0547">Nucleotide-binding</keyword>
<dbReference type="PANTHER" id="PTHR21299:SF1">
    <property type="entry name" value="PANTOATE--BETA-ALANINE LIGASE"/>
    <property type="match status" value="1"/>
</dbReference>
<comment type="subcellular location">
    <subcellularLocation>
        <location evidence="8">Cytoplasm</location>
    </subcellularLocation>
</comment>
<dbReference type="HAMAP" id="MF_00158">
    <property type="entry name" value="PanC"/>
    <property type="match status" value="1"/>
</dbReference>
<feature type="binding site" evidence="8">
    <location>
        <begin position="149"/>
        <end position="152"/>
    </location>
    <ligand>
        <name>ATP</name>
        <dbReference type="ChEBI" id="CHEBI:30616"/>
    </ligand>
</feature>
<protein>
    <recommendedName>
        <fullName evidence="8">Pantothenate synthetase</fullName>
        <shortName evidence="8">PS</shortName>
        <ecNumber evidence="8">6.3.2.1</ecNumber>
    </recommendedName>
    <alternativeName>
        <fullName evidence="8">Pantoate--beta-alanine ligase</fullName>
    </alternativeName>
    <alternativeName>
        <fullName evidence="8">Pantoate-activating enzyme</fullName>
    </alternativeName>
</protein>
<dbReference type="OrthoDB" id="9773087at2"/>
<dbReference type="InterPro" id="IPR014729">
    <property type="entry name" value="Rossmann-like_a/b/a_fold"/>
</dbReference>
<keyword evidence="10" id="KW-1185">Reference proteome</keyword>
<comment type="catalytic activity">
    <reaction evidence="7 8">
        <text>(R)-pantoate + beta-alanine + ATP = (R)-pantothenate + AMP + diphosphate + H(+)</text>
        <dbReference type="Rhea" id="RHEA:10912"/>
        <dbReference type="ChEBI" id="CHEBI:15378"/>
        <dbReference type="ChEBI" id="CHEBI:15980"/>
        <dbReference type="ChEBI" id="CHEBI:29032"/>
        <dbReference type="ChEBI" id="CHEBI:30616"/>
        <dbReference type="ChEBI" id="CHEBI:33019"/>
        <dbReference type="ChEBI" id="CHEBI:57966"/>
        <dbReference type="ChEBI" id="CHEBI:456215"/>
        <dbReference type="EC" id="6.3.2.1"/>
    </reaction>
</comment>
<feature type="binding site" evidence="8">
    <location>
        <begin position="186"/>
        <end position="189"/>
    </location>
    <ligand>
        <name>ATP</name>
        <dbReference type="ChEBI" id="CHEBI:30616"/>
    </ligand>
</feature>
<keyword evidence="8" id="KW-0963">Cytoplasm</keyword>
<comment type="caution">
    <text evidence="8">Lacks conserved residue(s) required for the propagation of feature annotation.</text>
</comment>
<accession>A0A1G8I4J2</accession>
<dbReference type="GO" id="GO:0015940">
    <property type="term" value="P:pantothenate biosynthetic process"/>
    <property type="evidence" value="ECO:0007669"/>
    <property type="project" value="UniProtKB-UniRule"/>
</dbReference>
<keyword evidence="6 8" id="KW-0067">ATP-binding</keyword>
<name>A0A1G8I4J2_9FLAO</name>
<evidence type="ECO:0000256" key="8">
    <source>
        <dbReference type="HAMAP-Rule" id="MF_00158"/>
    </source>
</evidence>
<dbReference type="SUPFAM" id="SSF52374">
    <property type="entry name" value="Nucleotidylyl transferase"/>
    <property type="match status" value="1"/>
</dbReference>
<dbReference type="STRING" id="311334.SAMN05421846_104208"/>
<evidence type="ECO:0000256" key="3">
    <source>
        <dbReference type="ARBA" id="ARBA00022598"/>
    </source>
</evidence>
<evidence type="ECO:0000256" key="6">
    <source>
        <dbReference type="ARBA" id="ARBA00022840"/>
    </source>
</evidence>
<dbReference type="Pfam" id="PF02569">
    <property type="entry name" value="Pantoate_ligase"/>
    <property type="match status" value="1"/>
</dbReference>
<dbReference type="InterPro" id="IPR003721">
    <property type="entry name" value="Pantoate_ligase"/>
</dbReference>
<dbReference type="RefSeq" id="WP_089856905.1">
    <property type="nucleotide sequence ID" value="NZ_FNDW01000004.1"/>
</dbReference>
<gene>
    <name evidence="8" type="primary">panC</name>
    <name evidence="9" type="ORF">SAMN05421846_104208</name>
</gene>
<evidence type="ECO:0000313" key="10">
    <source>
        <dbReference type="Proteomes" id="UP000198869"/>
    </source>
</evidence>
<comment type="subunit">
    <text evidence="8">Homodimer.</text>
</comment>
<comment type="miscellaneous">
    <text evidence="8">The reaction proceeds by a bi uni uni bi ping pong mechanism.</text>
</comment>
<dbReference type="AlphaFoldDB" id="A0A1G8I4J2"/>
<dbReference type="Proteomes" id="UP000198869">
    <property type="component" value="Unassembled WGS sequence"/>
</dbReference>
<dbReference type="Gene3D" id="3.40.50.620">
    <property type="entry name" value="HUPs"/>
    <property type="match status" value="1"/>
</dbReference>
<evidence type="ECO:0000256" key="1">
    <source>
        <dbReference type="ARBA" id="ARBA00004990"/>
    </source>
</evidence>
<keyword evidence="4 8" id="KW-0566">Pantothenate biosynthesis</keyword>
<evidence type="ECO:0000313" key="9">
    <source>
        <dbReference type="EMBL" id="SDI13859.1"/>
    </source>
</evidence>
<dbReference type="GO" id="GO:0004592">
    <property type="term" value="F:pantoate-beta-alanine ligase activity"/>
    <property type="evidence" value="ECO:0007669"/>
    <property type="project" value="UniProtKB-UniRule"/>
</dbReference>
<comment type="function">
    <text evidence="8">Catalyzes the condensation of pantoate with beta-alanine in an ATP-dependent reaction via a pantoyl-adenylate intermediate.</text>
</comment>
<feature type="binding site" evidence="8">
    <location>
        <position position="61"/>
    </location>
    <ligand>
        <name>(R)-pantoate</name>
        <dbReference type="ChEBI" id="CHEBI:15980"/>
    </ligand>
</feature>
<dbReference type="UniPathway" id="UPA00028">
    <property type="reaction ID" value="UER00005"/>
</dbReference>
<organism evidence="9 10">
    <name type="scientific">Chryseobacterium taeanense</name>
    <dbReference type="NCBI Taxonomy" id="311334"/>
    <lineage>
        <taxon>Bacteria</taxon>
        <taxon>Pseudomonadati</taxon>
        <taxon>Bacteroidota</taxon>
        <taxon>Flavobacteriia</taxon>
        <taxon>Flavobacteriales</taxon>
        <taxon>Weeksellaceae</taxon>
        <taxon>Chryseobacterium group</taxon>
        <taxon>Chryseobacterium</taxon>
    </lineage>
</organism>